<feature type="transmembrane region" description="Helical" evidence="1">
    <location>
        <begin position="156"/>
        <end position="178"/>
    </location>
</feature>
<evidence type="ECO:0000256" key="1">
    <source>
        <dbReference type="SAM" id="Phobius"/>
    </source>
</evidence>
<gene>
    <name evidence="2" type="ORF">FILTAD_01787</name>
</gene>
<reference evidence="2 3" key="1">
    <citation type="submission" date="2018-11" db="EMBL/GenBank/DDBJ databases">
        <authorList>
            <person name="Criscuolo A."/>
        </authorList>
    </citation>
    <scope>NUCLEOTIDE SEQUENCE [LARGE SCALE GENOMIC DNA]</scope>
    <source>
        <strain evidence="2">ATB-66</strain>
    </source>
</reference>
<dbReference type="EMBL" id="UXAV01000041">
    <property type="protein sequence ID" value="VDC28168.1"/>
    <property type="molecule type" value="Genomic_DNA"/>
</dbReference>
<protein>
    <submittedName>
        <fullName evidence="2">Uncharacterized protein</fullName>
    </submittedName>
</protein>
<feature type="transmembrane region" description="Helical" evidence="1">
    <location>
        <begin position="93"/>
        <end position="110"/>
    </location>
</feature>
<evidence type="ECO:0000313" key="2">
    <source>
        <dbReference type="EMBL" id="VDC28168.1"/>
    </source>
</evidence>
<dbReference type="RefSeq" id="WP_124070275.1">
    <property type="nucleotide sequence ID" value="NZ_CBCRXF010000005.1"/>
</dbReference>
<dbReference type="AlphaFoldDB" id="A0A3P5XKG4"/>
<name>A0A3P5XKG4_9BACL</name>
<feature type="transmembrane region" description="Helical" evidence="1">
    <location>
        <begin position="62"/>
        <end position="87"/>
    </location>
</feature>
<sequence>MYFTKAIPSHPHDIHLFFNKWSPTKKMMFTALMAALATILQSAGGLLPSIGYFISPFATAPILLGALISFRSGVLAYVLTIFLLVVIQPTELIIFPFTTGLLGLVLGSTFRALNRRLGVLLATSLLLVIGICVPLYGLGFPVFGPTISSSFSMLSLLIIFGFSLLYSWFWLEFGLYFLRKIKAILGIK</sequence>
<keyword evidence="3" id="KW-1185">Reference proteome</keyword>
<proteinExistence type="predicted"/>
<keyword evidence="1" id="KW-1133">Transmembrane helix</keyword>
<feature type="transmembrane region" description="Helical" evidence="1">
    <location>
        <begin position="117"/>
        <end position="136"/>
    </location>
</feature>
<evidence type="ECO:0000313" key="3">
    <source>
        <dbReference type="Proteomes" id="UP000270468"/>
    </source>
</evidence>
<keyword evidence="1" id="KW-0472">Membrane</keyword>
<keyword evidence="1" id="KW-0812">Transmembrane</keyword>
<feature type="transmembrane region" description="Helical" evidence="1">
    <location>
        <begin position="27"/>
        <end position="50"/>
    </location>
</feature>
<accession>A0A3P5XKG4</accession>
<dbReference type="Proteomes" id="UP000270468">
    <property type="component" value="Unassembled WGS sequence"/>
</dbReference>
<dbReference type="OrthoDB" id="1906856at2"/>
<organism evidence="2 3">
    <name type="scientific">Filibacter tadaridae</name>
    <dbReference type="NCBI Taxonomy" id="2483811"/>
    <lineage>
        <taxon>Bacteria</taxon>
        <taxon>Bacillati</taxon>
        <taxon>Bacillota</taxon>
        <taxon>Bacilli</taxon>
        <taxon>Bacillales</taxon>
        <taxon>Caryophanaceae</taxon>
        <taxon>Filibacter</taxon>
    </lineage>
</organism>